<feature type="domain" description="Integrase catalytic" evidence="9">
    <location>
        <begin position="1166"/>
        <end position="1293"/>
    </location>
</feature>
<keyword evidence="4" id="KW-0540">Nuclease</keyword>
<dbReference type="Pfam" id="PF17917">
    <property type="entry name" value="RT_RNaseH"/>
    <property type="match status" value="1"/>
</dbReference>
<dbReference type="PROSITE" id="PS50994">
    <property type="entry name" value="INTEGRASE"/>
    <property type="match status" value="1"/>
</dbReference>
<dbReference type="InterPro" id="IPR043502">
    <property type="entry name" value="DNA/RNA_pol_sf"/>
</dbReference>
<keyword evidence="3" id="KW-0548">Nucleotidyltransferase</keyword>
<feature type="compositionally biased region" description="Polar residues" evidence="8">
    <location>
        <begin position="35"/>
        <end position="44"/>
    </location>
</feature>
<reference evidence="10" key="1">
    <citation type="submission" date="2018-02" db="EMBL/GenBank/DDBJ databases">
        <authorList>
            <person name="Cohen D.B."/>
            <person name="Kent A.D."/>
        </authorList>
    </citation>
    <scope>NUCLEOTIDE SEQUENCE</scope>
</reference>
<dbReference type="CDD" id="cd01647">
    <property type="entry name" value="RT_LTR"/>
    <property type="match status" value="1"/>
</dbReference>
<evidence type="ECO:0000256" key="1">
    <source>
        <dbReference type="ARBA" id="ARBA00012493"/>
    </source>
</evidence>
<dbReference type="PANTHER" id="PTHR37984">
    <property type="entry name" value="PROTEIN CBG26694"/>
    <property type="match status" value="1"/>
</dbReference>
<accession>A0A2N9HGV8</accession>
<keyword evidence="7" id="KW-0695">RNA-directed DNA polymerase</keyword>
<evidence type="ECO:0000256" key="5">
    <source>
        <dbReference type="ARBA" id="ARBA00022759"/>
    </source>
</evidence>
<dbReference type="Pfam" id="PF00078">
    <property type="entry name" value="RVT_1"/>
    <property type="match status" value="1"/>
</dbReference>
<feature type="region of interest" description="Disordered" evidence="8">
    <location>
        <begin position="594"/>
        <end position="613"/>
    </location>
</feature>
<dbReference type="FunFam" id="3.30.70.270:FF:000020">
    <property type="entry name" value="Transposon Tf2-6 polyprotein-like Protein"/>
    <property type="match status" value="1"/>
</dbReference>
<dbReference type="SUPFAM" id="SSF53098">
    <property type="entry name" value="Ribonuclease H-like"/>
    <property type="match status" value="2"/>
</dbReference>
<dbReference type="CDD" id="cd00303">
    <property type="entry name" value="retropepsin_like"/>
    <property type="match status" value="1"/>
</dbReference>
<evidence type="ECO:0000256" key="8">
    <source>
        <dbReference type="SAM" id="MobiDB-lite"/>
    </source>
</evidence>
<dbReference type="InterPro" id="IPR050951">
    <property type="entry name" value="Retrovirus_Pol_polyprotein"/>
</dbReference>
<protein>
    <recommendedName>
        <fullName evidence="1">RNA-directed DNA polymerase</fullName>
        <ecNumber evidence="1">2.7.7.49</ecNumber>
    </recommendedName>
</protein>
<dbReference type="GO" id="GO:0003676">
    <property type="term" value="F:nucleic acid binding"/>
    <property type="evidence" value="ECO:0007669"/>
    <property type="project" value="InterPro"/>
</dbReference>
<dbReference type="EMBL" id="OIVN01003779">
    <property type="protein sequence ID" value="SPD13527.1"/>
    <property type="molecule type" value="Genomic_DNA"/>
</dbReference>
<dbReference type="SUPFAM" id="SSF56672">
    <property type="entry name" value="DNA/RNA polymerases"/>
    <property type="match status" value="1"/>
</dbReference>
<dbReference type="EC" id="2.7.7.49" evidence="1"/>
<dbReference type="InterPro" id="IPR000477">
    <property type="entry name" value="RT_dom"/>
</dbReference>
<dbReference type="InterPro" id="IPR041373">
    <property type="entry name" value="RT_RNaseH"/>
</dbReference>
<sequence>MCIQGMHWGLSYILQGIKPRTFEELATHAHDMEVSISSNGNQGPPVQGLSKGKEKQDPPKWGKFPSKMENKQSMTVTTASLKVLINPKMKDEKPLTTQEKGKRKLTLLEMQEKQYPFPDSDVSKTLDYLLTLKDKIVELVHQGNISFDDDDFVTSNLIMAITPTTSTLFIQFGSFEPINVEIFSTPKVTSNVLKDNSGTSIKFCHKEPSVVDDEGWTLVTRRRNHKATSLTQSRETPRRLCMVKKPTKMNKSNGTETATLPLVEISTQDLRMPLTLQEFMPKQLQEDIFTSVMCYLIDGEESSDTEGEIEASCIFRSCVASIMFTDEDRLLGSRIHNHPLFVIGYIKEQLVNCILVNGGSAVNILPLKVLKNLRISLDQLSHSQLMIQGFNQDGQRAIGKIRLNMLIGDMESGALFHVIDTRTSYKLLLGRPWLHEYGVVPSTYHQCFKYFQDGQIKRIMANDESFTEAESFFADAKFYLEDDTLKVIQAITPPSTGEVKLESEILKPDLPTEVEEEAKQNGNSKVKMKQQGFETVKLAPVLRYVPITKRKVGQSPFFRDEESILKSLQELTLLVAKITKTTLSCQPLQGFTRPSQAPTIEHGSLPTKRTEEGFDPNAYKLMAKAGYNHKEPNGLGYGVAKSKAGIGYTPSTPIHIPIRKTNVLVITTAKRHTRVIINQNMEDDDVTSVNHVTIIEETKEESSIEDDAEDALPTFEEGVQATVDELKEINIGSAEDLKPICVNANLSPEEEIAYTELLKEYKDVFTWTYKEMPGYETLSFMDGFFGYNQIRMAPRDEEFTAFRTPKGIYCYKVMPFGLKNSGATYQKAMQRIFDDILHKNVESYVDDLVVKSKKKREHIQDLHQVFDRLRRYQLKMNPLKCAFGVTSGKFLGFVVRHRGIEINHSKIDAIQKMPEPQNIHELKSLQGKLAYIRRFIANLAGRCQPFNRLMKKDVLFEWDEACSNAFKSIKRYLLNPSVLRPPIHGQPLVLYIVAQERSLGVLLAQENKEGKENALYYLSRTLNGAELNYTPIEKTCLALMFAIKKLRHYLQAHSIQLISRVDLIKYIMSKPILSGRLEKWALLLQEIEIIYLSDDLPDEEVMLVEMSQPWKMFFDGAAQCDGAGAGVALILGLEMAMDSKTTRLEVFGDSKLIINQVLLEYEVKKPDLVPYCKYAIRLLAWWVVPPNFDDDEMEEDIISPNGLKPLLFREVKKETVVNFIKRNVIYRYGVPRYIITDNGKEFYNKLMEKLCIDFNFKQHNFSMYNAPANGLAEAFNKTLCNLLKKVVRKSRRD</sequence>
<evidence type="ECO:0000256" key="7">
    <source>
        <dbReference type="ARBA" id="ARBA00022918"/>
    </source>
</evidence>
<dbReference type="PANTHER" id="PTHR37984:SF5">
    <property type="entry name" value="PROTEIN NYNRIN-LIKE"/>
    <property type="match status" value="1"/>
</dbReference>
<organism evidence="10">
    <name type="scientific">Fagus sylvatica</name>
    <name type="common">Beechnut</name>
    <dbReference type="NCBI Taxonomy" id="28930"/>
    <lineage>
        <taxon>Eukaryota</taxon>
        <taxon>Viridiplantae</taxon>
        <taxon>Streptophyta</taxon>
        <taxon>Embryophyta</taxon>
        <taxon>Tracheophyta</taxon>
        <taxon>Spermatophyta</taxon>
        <taxon>Magnoliopsida</taxon>
        <taxon>eudicotyledons</taxon>
        <taxon>Gunneridae</taxon>
        <taxon>Pentapetalae</taxon>
        <taxon>rosids</taxon>
        <taxon>fabids</taxon>
        <taxon>Fagales</taxon>
        <taxon>Fagaceae</taxon>
        <taxon>Fagus</taxon>
    </lineage>
</organism>
<feature type="compositionally biased region" description="Basic and acidic residues" evidence="8">
    <location>
        <begin position="51"/>
        <end position="70"/>
    </location>
</feature>
<keyword evidence="6" id="KW-0378">Hydrolase</keyword>
<gene>
    <name evidence="10" type="ORF">FSB_LOCUS41409</name>
</gene>
<evidence type="ECO:0000256" key="2">
    <source>
        <dbReference type="ARBA" id="ARBA00022679"/>
    </source>
</evidence>
<dbReference type="Gene3D" id="2.40.70.10">
    <property type="entry name" value="Acid Proteases"/>
    <property type="match status" value="1"/>
</dbReference>
<dbReference type="InterPro" id="IPR001584">
    <property type="entry name" value="Integrase_cat-core"/>
</dbReference>
<dbReference type="InterPro" id="IPR036397">
    <property type="entry name" value="RNaseH_sf"/>
</dbReference>
<proteinExistence type="predicted"/>
<evidence type="ECO:0000256" key="6">
    <source>
        <dbReference type="ARBA" id="ARBA00022801"/>
    </source>
</evidence>
<name>A0A2N9HGV8_FAGSY</name>
<evidence type="ECO:0000256" key="3">
    <source>
        <dbReference type="ARBA" id="ARBA00022695"/>
    </source>
</evidence>
<keyword evidence="2" id="KW-0808">Transferase</keyword>
<evidence type="ECO:0000256" key="4">
    <source>
        <dbReference type="ARBA" id="ARBA00022722"/>
    </source>
</evidence>
<dbReference type="Gene3D" id="3.30.70.270">
    <property type="match status" value="2"/>
</dbReference>
<evidence type="ECO:0000313" key="10">
    <source>
        <dbReference type="EMBL" id="SPD13527.1"/>
    </source>
</evidence>
<dbReference type="InterPro" id="IPR012337">
    <property type="entry name" value="RNaseH-like_sf"/>
</dbReference>
<dbReference type="InterPro" id="IPR043128">
    <property type="entry name" value="Rev_trsase/Diguanyl_cyclase"/>
</dbReference>
<dbReference type="GO" id="GO:0015074">
    <property type="term" value="P:DNA integration"/>
    <property type="evidence" value="ECO:0007669"/>
    <property type="project" value="InterPro"/>
</dbReference>
<keyword evidence="5" id="KW-0255">Endonuclease</keyword>
<dbReference type="CDD" id="cd09274">
    <property type="entry name" value="RNase_HI_RT_Ty3"/>
    <property type="match status" value="1"/>
</dbReference>
<dbReference type="GO" id="GO:0004519">
    <property type="term" value="F:endonuclease activity"/>
    <property type="evidence" value="ECO:0007669"/>
    <property type="project" value="UniProtKB-KW"/>
</dbReference>
<dbReference type="InterPro" id="IPR021109">
    <property type="entry name" value="Peptidase_aspartic_dom_sf"/>
</dbReference>
<dbReference type="Gene3D" id="3.30.420.10">
    <property type="entry name" value="Ribonuclease H-like superfamily/Ribonuclease H"/>
    <property type="match status" value="2"/>
</dbReference>
<feature type="region of interest" description="Disordered" evidence="8">
    <location>
        <begin position="34"/>
        <end position="71"/>
    </location>
</feature>
<dbReference type="Gene3D" id="3.10.10.10">
    <property type="entry name" value="HIV Type 1 Reverse Transcriptase, subunit A, domain 1"/>
    <property type="match status" value="1"/>
</dbReference>
<evidence type="ECO:0000259" key="9">
    <source>
        <dbReference type="PROSITE" id="PS50994"/>
    </source>
</evidence>
<dbReference type="GO" id="GO:0016779">
    <property type="term" value="F:nucleotidyltransferase activity"/>
    <property type="evidence" value="ECO:0007669"/>
    <property type="project" value="UniProtKB-KW"/>
</dbReference>